<dbReference type="OrthoDB" id="3296006at2"/>
<dbReference type="Gene3D" id="3.40.50.1240">
    <property type="entry name" value="Phosphoglycerate mutase-like"/>
    <property type="match status" value="1"/>
</dbReference>
<dbReference type="RefSeq" id="WP_091692362.1">
    <property type="nucleotide sequence ID" value="NZ_FPBF01000002.1"/>
</dbReference>
<dbReference type="EMBL" id="FPBF01000002">
    <property type="protein sequence ID" value="SFT72422.1"/>
    <property type="molecule type" value="Genomic_DNA"/>
</dbReference>
<organism evidence="1 2">
    <name type="scientific">Algoriphagus locisalis</name>
    <dbReference type="NCBI Taxonomy" id="305507"/>
    <lineage>
        <taxon>Bacteria</taxon>
        <taxon>Pseudomonadati</taxon>
        <taxon>Bacteroidota</taxon>
        <taxon>Cytophagia</taxon>
        <taxon>Cytophagales</taxon>
        <taxon>Cyclobacteriaceae</taxon>
        <taxon>Algoriphagus</taxon>
    </lineage>
</organism>
<dbReference type="PROSITE" id="PS51257">
    <property type="entry name" value="PROKAR_LIPOPROTEIN"/>
    <property type="match status" value="1"/>
</dbReference>
<gene>
    <name evidence="1" type="ORF">SAMN04489724_1836</name>
</gene>
<dbReference type="STRING" id="305507.SAMN04489724_1836"/>
<dbReference type="AlphaFoldDB" id="A0A1I7ABW2"/>
<dbReference type="InterPro" id="IPR013078">
    <property type="entry name" value="His_Pase_superF_clade-1"/>
</dbReference>
<evidence type="ECO:0000313" key="1">
    <source>
        <dbReference type="EMBL" id="SFT72422.1"/>
    </source>
</evidence>
<keyword evidence="2" id="KW-1185">Reference proteome</keyword>
<reference evidence="2" key="1">
    <citation type="submission" date="2016-10" db="EMBL/GenBank/DDBJ databases">
        <authorList>
            <person name="Varghese N."/>
            <person name="Submissions S."/>
        </authorList>
    </citation>
    <scope>NUCLEOTIDE SEQUENCE [LARGE SCALE GENOMIC DNA]</scope>
    <source>
        <strain evidence="2">DSM 23445</strain>
    </source>
</reference>
<accession>A0A1I7ABW2</accession>
<dbReference type="SUPFAM" id="SSF53254">
    <property type="entry name" value="Phosphoglycerate mutase-like"/>
    <property type="match status" value="1"/>
</dbReference>
<dbReference type="SMART" id="SM00855">
    <property type="entry name" value="PGAM"/>
    <property type="match status" value="1"/>
</dbReference>
<sequence>MKNLVLILISILFFAACSSKQQPKTIYIVRHAEKQLDGNDPELSIAGNARARKLAQILADQKITHVFSTDYKRTRLTAAPTANEAGVEIKVYDPKNQDALVEQLRSIEGNVLVVGHSNTVSKLANKFVDIAEPYMDLAETEYNFIYVIQLRSNGIKVSRKVYKDF</sequence>
<proteinExistence type="predicted"/>
<dbReference type="Proteomes" id="UP000199673">
    <property type="component" value="Unassembled WGS sequence"/>
</dbReference>
<dbReference type="Pfam" id="PF00300">
    <property type="entry name" value="His_Phos_1"/>
    <property type="match status" value="1"/>
</dbReference>
<dbReference type="CDD" id="cd07067">
    <property type="entry name" value="HP_PGM_like"/>
    <property type="match status" value="1"/>
</dbReference>
<protein>
    <submittedName>
        <fullName evidence="1">Histidine phosphatase superfamily (Branch 1)</fullName>
    </submittedName>
</protein>
<name>A0A1I7ABW2_9BACT</name>
<dbReference type="InterPro" id="IPR029033">
    <property type="entry name" value="His_PPase_superfam"/>
</dbReference>
<evidence type="ECO:0000313" key="2">
    <source>
        <dbReference type="Proteomes" id="UP000199673"/>
    </source>
</evidence>